<reference evidence="1" key="1">
    <citation type="submission" date="2020-03" db="EMBL/GenBank/DDBJ databases">
        <title>The deep terrestrial virosphere.</title>
        <authorList>
            <person name="Holmfeldt K."/>
            <person name="Nilsson E."/>
            <person name="Simone D."/>
            <person name="Lopez-Fernandez M."/>
            <person name="Wu X."/>
            <person name="de Brujin I."/>
            <person name="Lundin D."/>
            <person name="Andersson A."/>
            <person name="Bertilsson S."/>
            <person name="Dopson M."/>
        </authorList>
    </citation>
    <scope>NUCLEOTIDE SEQUENCE</scope>
    <source>
        <strain evidence="1">MM415A03143</strain>
    </source>
</reference>
<gene>
    <name evidence="1" type="ORF">MM415A03143_0002</name>
</gene>
<proteinExistence type="predicted"/>
<evidence type="ECO:0000313" key="1">
    <source>
        <dbReference type="EMBL" id="QJA71549.1"/>
    </source>
</evidence>
<protein>
    <submittedName>
        <fullName evidence="1">Uncharacterized protein</fullName>
    </submittedName>
</protein>
<dbReference type="EMBL" id="MT141881">
    <property type="protein sequence ID" value="QJA71549.1"/>
    <property type="molecule type" value="Genomic_DNA"/>
</dbReference>
<sequence length="198" mass="23142">MNRDYSEVIFEMVDNGEGQEAIEEINKQLTIAYTEGMELEGAEYGYDGKKKVFQYILSYRDINGRNLLHAAVCSRNLIMIKYLLPHIELLSLCDNSGQTPMDFDDDHTLKCEVLKRIFHKMDYGRQVDEIINLASALPISFFLKNFGEKAEETLKTLKELKNSQFSDYEEGRENYYDEVEDSFWRGISLMINIFKEVR</sequence>
<accession>A0A6M3JMX0</accession>
<dbReference type="AlphaFoldDB" id="A0A6M3JMX0"/>
<dbReference type="SUPFAM" id="SSF48403">
    <property type="entry name" value="Ankyrin repeat"/>
    <property type="match status" value="1"/>
</dbReference>
<organism evidence="1">
    <name type="scientific">viral metagenome</name>
    <dbReference type="NCBI Taxonomy" id="1070528"/>
    <lineage>
        <taxon>unclassified sequences</taxon>
        <taxon>metagenomes</taxon>
        <taxon>organismal metagenomes</taxon>
    </lineage>
</organism>
<dbReference type="InterPro" id="IPR036770">
    <property type="entry name" value="Ankyrin_rpt-contain_sf"/>
</dbReference>
<dbReference type="Gene3D" id="1.25.40.20">
    <property type="entry name" value="Ankyrin repeat-containing domain"/>
    <property type="match status" value="1"/>
</dbReference>
<name>A0A6M3JMX0_9ZZZZ</name>